<feature type="domain" description="Glycosyl transferase family 1" evidence="4">
    <location>
        <begin position="5"/>
        <end position="128"/>
    </location>
</feature>
<evidence type="ECO:0000313" key="5">
    <source>
        <dbReference type="EMBL" id="PUZ56075.1"/>
    </source>
</evidence>
<sequence length="204" mass="23054">MSSANASQPLVGCITRLVPQKGVHLIRHAIYKTAELGGQFILLGSSPVPNIQREFEGIADQFQNNNNIRLLLKYDDALSHMIFAASDMFIVPSMFEPCGLTQMIAMRYGSVPVVRKTGGLNDSVFDFDDETIPMELRNGFTFLKADEQGFDSALERAFNYYHRKPEVWKQLVQKDMKIDFSWDTSASQYEDIYQRAAARARAAT</sequence>
<reference evidence="5 6" key="1">
    <citation type="submission" date="2018-04" db="EMBL/GenBank/DDBJ databases">
        <title>WGS assembly of Panicum hallii var. hallii HAL2.</title>
        <authorList>
            <person name="Lovell J."/>
            <person name="Jenkins J."/>
            <person name="Lowry D."/>
            <person name="Mamidi S."/>
            <person name="Sreedasyam A."/>
            <person name="Weng X."/>
            <person name="Barry K."/>
            <person name="Bonette J."/>
            <person name="Campitelli B."/>
            <person name="Daum C."/>
            <person name="Gordon S."/>
            <person name="Gould B."/>
            <person name="Lipzen A."/>
            <person name="MacQueen A."/>
            <person name="Palacio-Mejia J."/>
            <person name="Plott C."/>
            <person name="Shakirov E."/>
            <person name="Shu S."/>
            <person name="Yoshinaga Y."/>
            <person name="Zane M."/>
            <person name="Rokhsar D."/>
            <person name="Grimwood J."/>
            <person name="Schmutz J."/>
            <person name="Juenger T."/>
        </authorList>
    </citation>
    <scope>NUCLEOTIDE SEQUENCE [LARGE SCALE GENOMIC DNA]</scope>
    <source>
        <strain evidence="6">cv. HAL2</strain>
    </source>
</reference>
<organism evidence="5 6">
    <name type="scientific">Panicum hallii var. hallii</name>
    <dbReference type="NCBI Taxonomy" id="1504633"/>
    <lineage>
        <taxon>Eukaryota</taxon>
        <taxon>Viridiplantae</taxon>
        <taxon>Streptophyta</taxon>
        <taxon>Embryophyta</taxon>
        <taxon>Tracheophyta</taxon>
        <taxon>Spermatophyta</taxon>
        <taxon>Magnoliopsida</taxon>
        <taxon>Liliopsida</taxon>
        <taxon>Poales</taxon>
        <taxon>Poaceae</taxon>
        <taxon>PACMAD clade</taxon>
        <taxon>Panicoideae</taxon>
        <taxon>Panicodae</taxon>
        <taxon>Paniceae</taxon>
        <taxon>Panicinae</taxon>
        <taxon>Panicum</taxon>
        <taxon>Panicum sect. Panicum</taxon>
    </lineage>
</organism>
<evidence type="ECO:0000256" key="1">
    <source>
        <dbReference type="ARBA" id="ARBA00001478"/>
    </source>
</evidence>
<proteinExistence type="predicted"/>
<accession>A0A2T7DKH2</accession>
<dbReference type="STRING" id="1504633.A0A2T7DKH2"/>
<dbReference type="EMBL" id="CM009753">
    <property type="protein sequence ID" value="PUZ56075.1"/>
    <property type="molecule type" value="Genomic_DNA"/>
</dbReference>
<gene>
    <name evidence="5" type="ORF">GQ55_5G266700</name>
</gene>
<evidence type="ECO:0000313" key="6">
    <source>
        <dbReference type="Proteomes" id="UP000244336"/>
    </source>
</evidence>
<dbReference type="PANTHER" id="PTHR46083">
    <property type="match status" value="1"/>
</dbReference>
<name>A0A2T7DKH2_9POAL</name>
<evidence type="ECO:0000259" key="4">
    <source>
        <dbReference type="Pfam" id="PF00534"/>
    </source>
</evidence>
<keyword evidence="3" id="KW-0808">Transferase</keyword>
<protein>
    <recommendedName>
        <fullName evidence="2">starch synthase</fullName>
        <ecNumber evidence="2">2.4.1.21</ecNumber>
    </recommendedName>
</protein>
<dbReference type="PANTHER" id="PTHR46083:SF2">
    <property type="entry name" value="STARCH SYNTHASE 4, CHLOROPLASTIC_AMYLOPLASTIC-RELATED"/>
    <property type="match status" value="1"/>
</dbReference>
<dbReference type="Gramene" id="PUZ56075">
    <property type="protein sequence ID" value="PUZ56075"/>
    <property type="gene ID" value="GQ55_5G266700"/>
</dbReference>
<keyword evidence="3" id="KW-0328">Glycosyltransferase</keyword>
<dbReference type="OrthoDB" id="2018403at2759"/>
<evidence type="ECO:0000256" key="2">
    <source>
        <dbReference type="ARBA" id="ARBA00012588"/>
    </source>
</evidence>
<keyword evidence="6" id="KW-1185">Reference proteome</keyword>
<dbReference type="InterPro" id="IPR001296">
    <property type="entry name" value="Glyco_trans_1"/>
</dbReference>
<dbReference type="Pfam" id="PF00534">
    <property type="entry name" value="Glycos_transf_1"/>
    <property type="match status" value="1"/>
</dbReference>
<dbReference type="Gene3D" id="3.40.50.2000">
    <property type="entry name" value="Glycogen Phosphorylase B"/>
    <property type="match status" value="2"/>
</dbReference>
<comment type="catalytic activity">
    <reaction evidence="1">
        <text>[(1-&gt;4)-alpha-D-glucosyl](n) + ADP-alpha-D-glucose = [(1-&gt;4)-alpha-D-glucosyl](n+1) + ADP + H(+)</text>
        <dbReference type="Rhea" id="RHEA:18189"/>
        <dbReference type="Rhea" id="RHEA-COMP:9584"/>
        <dbReference type="Rhea" id="RHEA-COMP:9587"/>
        <dbReference type="ChEBI" id="CHEBI:15378"/>
        <dbReference type="ChEBI" id="CHEBI:15444"/>
        <dbReference type="ChEBI" id="CHEBI:57498"/>
        <dbReference type="ChEBI" id="CHEBI:456216"/>
        <dbReference type="EC" id="2.4.1.21"/>
    </reaction>
</comment>
<dbReference type="AlphaFoldDB" id="A0A2T7DKH2"/>
<dbReference type="GO" id="GO:0009011">
    <property type="term" value="F:alpha-1,4-glucan glucosyltransferase (ADP-glucose donor) activity"/>
    <property type="evidence" value="ECO:0007669"/>
    <property type="project" value="UniProtKB-EC"/>
</dbReference>
<evidence type="ECO:0000256" key="3">
    <source>
        <dbReference type="ARBA" id="ARBA00022676"/>
    </source>
</evidence>
<dbReference type="SUPFAM" id="SSF53756">
    <property type="entry name" value="UDP-Glycosyltransferase/glycogen phosphorylase"/>
    <property type="match status" value="1"/>
</dbReference>
<dbReference type="Proteomes" id="UP000244336">
    <property type="component" value="Chromosome 5"/>
</dbReference>
<dbReference type="EC" id="2.4.1.21" evidence="2"/>